<evidence type="ECO:0000256" key="5">
    <source>
        <dbReference type="SAM" id="SignalP"/>
    </source>
</evidence>
<dbReference type="Gene3D" id="1.20.1250.10">
    <property type="match status" value="1"/>
</dbReference>
<dbReference type="PROSITE" id="PS00338">
    <property type="entry name" value="SOMATOTROPIN_2"/>
    <property type="match status" value="1"/>
</dbReference>
<dbReference type="GO" id="GO:0046427">
    <property type="term" value="P:positive regulation of receptor signaling pathway via JAK-STAT"/>
    <property type="evidence" value="ECO:0007669"/>
    <property type="project" value="TreeGrafter"/>
</dbReference>
<feature type="chain" id="PRO_5019761313" evidence="5">
    <location>
        <begin position="32"/>
        <end position="222"/>
    </location>
</feature>
<dbReference type="InterPro" id="IPR001400">
    <property type="entry name" value="Somatotropin/Prolactin"/>
</dbReference>
<dbReference type="EMBL" id="LC424418">
    <property type="protein sequence ID" value="BBG43555.1"/>
    <property type="molecule type" value="mRNA"/>
</dbReference>
<dbReference type="Pfam" id="PF00103">
    <property type="entry name" value="Hormone_1"/>
    <property type="match status" value="1"/>
</dbReference>
<feature type="signal peptide" evidence="5">
    <location>
        <begin position="1"/>
        <end position="31"/>
    </location>
</feature>
<evidence type="ECO:0000256" key="1">
    <source>
        <dbReference type="ARBA" id="ARBA00004613"/>
    </source>
</evidence>
<dbReference type="PANTHER" id="PTHR11417:SF72">
    <property type="entry name" value="PROLACTIN"/>
    <property type="match status" value="1"/>
</dbReference>
<reference evidence="6" key="1">
    <citation type="journal article" date="2019" name="Gen. Comp. Endocrinol.">
        <title>A novel type of prolactin expressed in the bullfrog pituitary specifically during the larval period.</title>
        <authorList>
            <person name="Okada R."/>
            <person name="Suzuki M."/>
            <person name="Ito N."/>
            <person name="Hyodo S."/>
            <person name="Kikuyama S."/>
        </authorList>
    </citation>
    <scope>NUCLEOTIDE SEQUENCE</scope>
</reference>
<comment type="subcellular location">
    <subcellularLocation>
        <location evidence="1 4">Secreted</location>
    </subcellularLocation>
</comment>
<keyword evidence="3" id="KW-0964">Secreted</keyword>
<keyword evidence="4" id="KW-0372">Hormone</keyword>
<dbReference type="PROSITE" id="PS00266">
    <property type="entry name" value="SOMATOTROPIN_1"/>
    <property type="match status" value="1"/>
</dbReference>
<dbReference type="GO" id="GO:0005179">
    <property type="term" value="F:hormone activity"/>
    <property type="evidence" value="ECO:0007669"/>
    <property type="project" value="UniProtKB-KW"/>
</dbReference>
<dbReference type="GO" id="GO:0031667">
    <property type="term" value="P:response to nutrient levels"/>
    <property type="evidence" value="ECO:0007669"/>
    <property type="project" value="TreeGrafter"/>
</dbReference>
<name>A0A455R5R8_AQUCT</name>
<evidence type="ECO:0000256" key="2">
    <source>
        <dbReference type="ARBA" id="ARBA00008474"/>
    </source>
</evidence>
<dbReference type="InterPro" id="IPR018116">
    <property type="entry name" value="Somatotropin_CS"/>
</dbReference>
<sequence length="222" mass="25592">MITSRKTSFTGKLFFALLVSNLVLVRKLVLSNPICTPGSLHCQVLLSDLFDRAIRISHYIHLLSTEIFEDFDQQYSQGRHLLGNVLNNCHTSTLNTPEDKEQALQLQHNDLLSLVHQLLRSWNQPLQHLTTGAPDHMIKKLKEAEEHTQVLQGGIDRISGRMLTDLDDFYPPWFGPIDAAVPLRESQMFAIYHLLHCFRRDSHKIDNYLKILRCRMVHANNC</sequence>
<organism evidence="6">
    <name type="scientific">Aquarana catesbeiana</name>
    <name type="common">American bullfrog</name>
    <name type="synonym">Rana catesbeiana</name>
    <dbReference type="NCBI Taxonomy" id="8400"/>
    <lineage>
        <taxon>Eukaryota</taxon>
        <taxon>Metazoa</taxon>
        <taxon>Chordata</taxon>
        <taxon>Craniata</taxon>
        <taxon>Vertebrata</taxon>
        <taxon>Euteleostomi</taxon>
        <taxon>Amphibia</taxon>
        <taxon>Batrachia</taxon>
        <taxon>Anura</taxon>
        <taxon>Neobatrachia</taxon>
        <taxon>Ranoidea</taxon>
        <taxon>Ranidae</taxon>
        <taxon>Aquarana</taxon>
    </lineage>
</organism>
<dbReference type="SUPFAM" id="SSF47266">
    <property type="entry name" value="4-helical cytokines"/>
    <property type="match status" value="1"/>
</dbReference>
<comment type="similarity">
    <text evidence="2 4">Belongs to the somatotropin/prolactin family.</text>
</comment>
<dbReference type="InterPro" id="IPR009079">
    <property type="entry name" value="4_helix_cytokine-like_core"/>
</dbReference>
<gene>
    <name evidence="6" type="primary">PRL1B</name>
</gene>
<accession>A0A455R5R8</accession>
<dbReference type="PRINTS" id="PR00836">
    <property type="entry name" value="SOMATOTROPIN"/>
</dbReference>
<evidence type="ECO:0000313" key="6">
    <source>
        <dbReference type="EMBL" id="BBG43555.1"/>
    </source>
</evidence>
<dbReference type="GO" id="GO:0008284">
    <property type="term" value="P:positive regulation of cell population proliferation"/>
    <property type="evidence" value="ECO:0007669"/>
    <property type="project" value="TreeGrafter"/>
</dbReference>
<protein>
    <submittedName>
        <fullName evidence="6">Prolactin 1B</fullName>
    </submittedName>
</protein>
<proteinExistence type="evidence at transcript level"/>
<evidence type="ECO:0000256" key="4">
    <source>
        <dbReference type="RuleBase" id="RU003618"/>
    </source>
</evidence>
<dbReference type="CDD" id="cd10288">
    <property type="entry name" value="prolactin_like"/>
    <property type="match status" value="1"/>
</dbReference>
<dbReference type="AlphaFoldDB" id="A0A455R5R8"/>
<dbReference type="PANTHER" id="PTHR11417">
    <property type="entry name" value="SOMATOTROPIN,PROLACTIN"/>
    <property type="match status" value="1"/>
</dbReference>
<keyword evidence="5" id="KW-0732">Signal</keyword>
<evidence type="ECO:0000256" key="3">
    <source>
        <dbReference type="ARBA" id="ARBA00022525"/>
    </source>
</evidence>
<dbReference type="GO" id="GO:0005615">
    <property type="term" value="C:extracellular space"/>
    <property type="evidence" value="ECO:0007669"/>
    <property type="project" value="TreeGrafter"/>
</dbReference>
<dbReference type="SMR" id="A0A455R5R8"/>